<organism evidence="2 3">
    <name type="scientific">Streptomyces olivaceus</name>
    <dbReference type="NCBI Taxonomy" id="47716"/>
    <lineage>
        <taxon>Bacteria</taxon>
        <taxon>Bacillati</taxon>
        <taxon>Actinomycetota</taxon>
        <taxon>Actinomycetes</taxon>
        <taxon>Kitasatosporales</taxon>
        <taxon>Streptomycetaceae</taxon>
        <taxon>Streptomyces</taxon>
    </lineage>
</organism>
<evidence type="ECO:0000256" key="1">
    <source>
        <dbReference type="SAM" id="SignalP"/>
    </source>
</evidence>
<accession>A0ABS7W2Q0</accession>
<feature type="signal peptide" evidence="1">
    <location>
        <begin position="1"/>
        <end position="29"/>
    </location>
</feature>
<keyword evidence="1" id="KW-0732">Signal</keyword>
<gene>
    <name evidence="2" type="ORF">KVH32_11580</name>
</gene>
<name>A0ABS7W2Q0_STROV</name>
<reference evidence="2 3" key="1">
    <citation type="submission" date="2021-06" db="EMBL/GenBank/DDBJ databases">
        <title>Ecological speciation of a Streptomyces species isolated from different habitats and geographic origins.</title>
        <authorList>
            <person name="Wang J."/>
        </authorList>
    </citation>
    <scope>NUCLEOTIDE SEQUENCE [LARGE SCALE GENOMIC DNA]</scope>
    <source>
        <strain evidence="2 3">FXJ8.012</strain>
    </source>
</reference>
<dbReference type="Proteomes" id="UP000758701">
    <property type="component" value="Unassembled WGS sequence"/>
</dbReference>
<proteinExistence type="predicted"/>
<dbReference type="RefSeq" id="WP_157852259.1">
    <property type="nucleotide sequence ID" value="NZ_JAHSST010000003.1"/>
</dbReference>
<protein>
    <submittedName>
        <fullName evidence="2">Uncharacterized protein</fullName>
    </submittedName>
</protein>
<evidence type="ECO:0000313" key="3">
    <source>
        <dbReference type="Proteomes" id="UP000758701"/>
    </source>
</evidence>
<evidence type="ECO:0000313" key="2">
    <source>
        <dbReference type="EMBL" id="MBZ6151804.1"/>
    </source>
</evidence>
<dbReference type="EMBL" id="JAHSTP010000003">
    <property type="protein sequence ID" value="MBZ6151804.1"/>
    <property type="molecule type" value="Genomic_DNA"/>
</dbReference>
<keyword evidence="3" id="KW-1185">Reference proteome</keyword>
<feature type="chain" id="PRO_5045094329" evidence="1">
    <location>
        <begin position="30"/>
        <end position="139"/>
    </location>
</feature>
<comment type="caution">
    <text evidence="2">The sequence shown here is derived from an EMBL/GenBank/DDBJ whole genome shotgun (WGS) entry which is preliminary data.</text>
</comment>
<sequence>MSNNMKRLSVASAALAAALVATSAGSAEAAGAQAQASCNVSGASGVGNFKNWTNNYADMSLTVKDTSSDGNSVAIRLISKDDNDKTKYWSWHSNANGYNKSVTWNTHASTGSGGLSYIGIQAAVIKNSAVVRYCTDWAS</sequence>